<dbReference type="PANTHER" id="PTHR11685">
    <property type="entry name" value="RBR FAMILY RING FINGER AND IBR DOMAIN-CONTAINING"/>
    <property type="match status" value="1"/>
</dbReference>
<dbReference type="Gene3D" id="1.20.120.1750">
    <property type="match status" value="1"/>
</dbReference>
<dbReference type="InterPro" id="IPR002867">
    <property type="entry name" value="IBR_dom"/>
</dbReference>
<dbReference type="Pfam" id="PF08969">
    <property type="entry name" value="USP8_dimer"/>
    <property type="match status" value="1"/>
</dbReference>
<protein>
    <recommendedName>
        <fullName evidence="3">RBR-type E3 ubiquitin transferase</fullName>
        <ecNumber evidence="3">2.3.2.31</ecNumber>
    </recommendedName>
</protein>
<sequence>MAQPKPLHLARSMAELLAQLDFHDNRNQPLALKRLRRQYEKVKNDTNEYLEVDNDQEQAYLACCKALEYLNLLTKCEEYAQQSQAFQAKYQRSYTDCEEIECVLRLQLEQRYKESELVVSNNQESTDERVNDESEESKQDTPVLTVRSPTPLRVTEYEAAPSRALTPLPNQTMLLKMRRRRVPNRLMVKPIVVLGKLLVIDKQEKEPVTTYKTFDECLAATRPFSSMRNRGELPISGQLSARPQTPAILQIPWKERRTRECAVCLDEKPIADFGERFSATCNHDRRQMCTDCVRRTTHSIIRDSVTTDVHCPELNCNALFDFDTVQRLLVDFNPFSDRPKTAVKAFGHRLAMGYVENMKNFVWCAHGCGWGCELVDGAGPMFTCLNCKEKTCAHHRIKWHSGMTCAKYDRELIKDREFQQNKNWLRDHAKECPACHIFIQKNDGCDHMTCSRCKHEFCWLCFADFKPIRDHGNHNHVRHCAHYR</sequence>
<proteinExistence type="predicted"/>
<dbReference type="CDD" id="cd20335">
    <property type="entry name" value="BRcat_RBR"/>
    <property type="match status" value="1"/>
</dbReference>
<reference evidence="12" key="1">
    <citation type="submission" date="2021-02" db="EMBL/GenBank/DDBJ databases">
        <authorList>
            <person name="Nowell W R."/>
        </authorList>
    </citation>
    <scope>NUCLEOTIDE SEQUENCE</scope>
</reference>
<dbReference type="PROSITE" id="PS51873">
    <property type="entry name" value="TRIAD"/>
    <property type="match status" value="1"/>
</dbReference>
<evidence type="ECO:0000256" key="2">
    <source>
        <dbReference type="ARBA" id="ARBA00004906"/>
    </source>
</evidence>
<keyword evidence="5" id="KW-0479">Metal-binding</keyword>
<dbReference type="InterPro" id="IPR044066">
    <property type="entry name" value="TRIAD_supradom"/>
</dbReference>
<keyword evidence="6" id="KW-0677">Repeat</keyword>
<feature type="compositionally biased region" description="Basic and acidic residues" evidence="10">
    <location>
        <begin position="126"/>
        <end position="139"/>
    </location>
</feature>
<dbReference type="EC" id="2.3.2.31" evidence="3"/>
<comment type="catalytic activity">
    <reaction evidence="1">
        <text>[E2 ubiquitin-conjugating enzyme]-S-ubiquitinyl-L-cysteine + [acceptor protein]-L-lysine = [E2 ubiquitin-conjugating enzyme]-L-cysteine + [acceptor protein]-N(6)-ubiquitinyl-L-lysine.</text>
        <dbReference type="EC" id="2.3.2.31"/>
    </reaction>
</comment>
<keyword evidence="9" id="KW-0862">Zinc</keyword>
<comment type="pathway">
    <text evidence="2">Protein modification; protein ubiquitination.</text>
</comment>
<dbReference type="Pfam" id="PF22191">
    <property type="entry name" value="IBR_1"/>
    <property type="match status" value="1"/>
</dbReference>
<dbReference type="GO" id="GO:0016579">
    <property type="term" value="P:protein deubiquitination"/>
    <property type="evidence" value="ECO:0007669"/>
    <property type="project" value="UniProtKB-ARBA"/>
</dbReference>
<evidence type="ECO:0000256" key="5">
    <source>
        <dbReference type="ARBA" id="ARBA00022723"/>
    </source>
</evidence>
<accession>A0A817Z9K9</accession>
<keyword evidence="7" id="KW-0863">Zinc-finger</keyword>
<dbReference type="SMART" id="SM00647">
    <property type="entry name" value="IBR"/>
    <property type="match status" value="2"/>
</dbReference>
<keyword evidence="8" id="KW-0833">Ubl conjugation pathway</keyword>
<name>A0A817Z9K9_9BILA</name>
<comment type="caution">
    <text evidence="12">The sequence shown here is derived from an EMBL/GenBank/DDBJ whole genome shotgun (WGS) entry which is preliminary data.</text>
</comment>
<dbReference type="Gene3D" id="3.30.40.10">
    <property type="entry name" value="Zinc/RING finger domain, C3HC4 (zinc finger)"/>
    <property type="match status" value="1"/>
</dbReference>
<dbReference type="EMBL" id="CAJNYV010000854">
    <property type="protein sequence ID" value="CAF3388832.1"/>
    <property type="molecule type" value="Genomic_DNA"/>
</dbReference>
<evidence type="ECO:0000256" key="1">
    <source>
        <dbReference type="ARBA" id="ARBA00001798"/>
    </source>
</evidence>
<dbReference type="InterPro" id="IPR013083">
    <property type="entry name" value="Znf_RING/FYVE/PHD"/>
</dbReference>
<evidence type="ECO:0000256" key="8">
    <source>
        <dbReference type="ARBA" id="ARBA00022786"/>
    </source>
</evidence>
<dbReference type="SUPFAM" id="SSF140856">
    <property type="entry name" value="USP8 N-terminal domain-like"/>
    <property type="match status" value="1"/>
</dbReference>
<evidence type="ECO:0000256" key="6">
    <source>
        <dbReference type="ARBA" id="ARBA00022737"/>
    </source>
</evidence>
<evidence type="ECO:0000313" key="13">
    <source>
        <dbReference type="Proteomes" id="UP000663865"/>
    </source>
</evidence>
<dbReference type="GO" id="GO:0016567">
    <property type="term" value="P:protein ubiquitination"/>
    <property type="evidence" value="ECO:0007669"/>
    <property type="project" value="InterPro"/>
</dbReference>
<dbReference type="SUPFAM" id="SSF57850">
    <property type="entry name" value="RING/U-box"/>
    <property type="match status" value="3"/>
</dbReference>
<dbReference type="AlphaFoldDB" id="A0A817Z9K9"/>
<dbReference type="InterPro" id="IPR031127">
    <property type="entry name" value="E3_UB_ligase_RBR"/>
</dbReference>
<evidence type="ECO:0000256" key="9">
    <source>
        <dbReference type="ARBA" id="ARBA00022833"/>
    </source>
</evidence>
<dbReference type="GO" id="GO:0061630">
    <property type="term" value="F:ubiquitin protein ligase activity"/>
    <property type="evidence" value="ECO:0007669"/>
    <property type="project" value="UniProtKB-EC"/>
</dbReference>
<evidence type="ECO:0000256" key="7">
    <source>
        <dbReference type="ARBA" id="ARBA00022771"/>
    </source>
</evidence>
<dbReference type="Pfam" id="PF01485">
    <property type="entry name" value="IBR"/>
    <property type="match status" value="1"/>
</dbReference>
<dbReference type="InterPro" id="IPR047548">
    <property type="entry name" value="Rcat_RBR_RNF14"/>
</dbReference>
<evidence type="ECO:0000256" key="10">
    <source>
        <dbReference type="SAM" id="MobiDB-lite"/>
    </source>
</evidence>
<evidence type="ECO:0000313" key="12">
    <source>
        <dbReference type="EMBL" id="CAF3388832.1"/>
    </source>
</evidence>
<feature type="region of interest" description="Disordered" evidence="10">
    <location>
        <begin position="117"/>
        <end position="144"/>
    </location>
</feature>
<gene>
    <name evidence="12" type="ORF">KIK155_LOCUS6999</name>
</gene>
<dbReference type="InterPro" id="IPR015063">
    <property type="entry name" value="USP8_dimer"/>
</dbReference>
<dbReference type="Proteomes" id="UP000663865">
    <property type="component" value="Unassembled WGS sequence"/>
</dbReference>
<evidence type="ECO:0000256" key="3">
    <source>
        <dbReference type="ARBA" id="ARBA00012251"/>
    </source>
</evidence>
<dbReference type="CDD" id="cd20354">
    <property type="entry name" value="Rcat_RBR_RNF14"/>
    <property type="match status" value="1"/>
</dbReference>
<evidence type="ECO:0000256" key="4">
    <source>
        <dbReference type="ARBA" id="ARBA00022679"/>
    </source>
</evidence>
<organism evidence="12 13">
    <name type="scientific">Rotaria socialis</name>
    <dbReference type="NCBI Taxonomy" id="392032"/>
    <lineage>
        <taxon>Eukaryota</taxon>
        <taxon>Metazoa</taxon>
        <taxon>Spiralia</taxon>
        <taxon>Gnathifera</taxon>
        <taxon>Rotifera</taxon>
        <taxon>Eurotatoria</taxon>
        <taxon>Bdelloidea</taxon>
        <taxon>Philodinida</taxon>
        <taxon>Philodinidae</taxon>
        <taxon>Rotaria</taxon>
    </lineage>
</organism>
<keyword evidence="4" id="KW-0808">Transferase</keyword>
<evidence type="ECO:0000259" key="11">
    <source>
        <dbReference type="PROSITE" id="PS51873"/>
    </source>
</evidence>
<feature type="domain" description="RING-type" evidence="11">
    <location>
        <begin position="257"/>
        <end position="480"/>
    </location>
</feature>
<dbReference type="GO" id="GO:0008270">
    <property type="term" value="F:zinc ion binding"/>
    <property type="evidence" value="ECO:0007669"/>
    <property type="project" value="UniProtKB-KW"/>
</dbReference>
<dbReference type="Gene3D" id="1.20.58.80">
    <property type="entry name" value="Phosphotransferase system, lactose/cellobiose-type IIA subunit"/>
    <property type="match status" value="1"/>
</dbReference>